<evidence type="ECO:0000313" key="2">
    <source>
        <dbReference type="Proteomes" id="UP000257109"/>
    </source>
</evidence>
<proteinExistence type="predicted"/>
<gene>
    <name evidence="1" type="ORF">CR513_06909</name>
</gene>
<reference evidence="1" key="1">
    <citation type="submission" date="2018-05" db="EMBL/GenBank/DDBJ databases">
        <title>Draft genome of Mucuna pruriens seed.</title>
        <authorList>
            <person name="Nnadi N.E."/>
            <person name="Vos R."/>
            <person name="Hasami M.H."/>
            <person name="Devisetty U.K."/>
            <person name="Aguiy J.C."/>
        </authorList>
    </citation>
    <scope>NUCLEOTIDE SEQUENCE [LARGE SCALE GENOMIC DNA]</scope>
    <source>
        <strain evidence="1">JCA_2017</strain>
    </source>
</reference>
<keyword evidence="2" id="KW-1185">Reference proteome</keyword>
<name>A0A371I1H8_MUCPR</name>
<protein>
    <submittedName>
        <fullName evidence="1">Uncharacterized protein</fullName>
    </submittedName>
</protein>
<feature type="non-terminal residue" evidence="1">
    <location>
        <position position="1"/>
    </location>
</feature>
<accession>A0A371I1H8</accession>
<evidence type="ECO:0000313" key="1">
    <source>
        <dbReference type="EMBL" id="RDY08824.1"/>
    </source>
</evidence>
<dbReference type="EMBL" id="QJKJ01001202">
    <property type="protein sequence ID" value="RDY08824.1"/>
    <property type="molecule type" value="Genomic_DNA"/>
</dbReference>
<comment type="caution">
    <text evidence="1">The sequence shown here is derived from an EMBL/GenBank/DDBJ whole genome shotgun (WGS) entry which is preliminary data.</text>
</comment>
<organism evidence="1 2">
    <name type="scientific">Mucuna pruriens</name>
    <name type="common">Velvet bean</name>
    <name type="synonym">Dolichos pruriens</name>
    <dbReference type="NCBI Taxonomy" id="157652"/>
    <lineage>
        <taxon>Eukaryota</taxon>
        <taxon>Viridiplantae</taxon>
        <taxon>Streptophyta</taxon>
        <taxon>Embryophyta</taxon>
        <taxon>Tracheophyta</taxon>
        <taxon>Spermatophyta</taxon>
        <taxon>Magnoliopsida</taxon>
        <taxon>eudicotyledons</taxon>
        <taxon>Gunneridae</taxon>
        <taxon>Pentapetalae</taxon>
        <taxon>rosids</taxon>
        <taxon>fabids</taxon>
        <taxon>Fabales</taxon>
        <taxon>Fabaceae</taxon>
        <taxon>Papilionoideae</taxon>
        <taxon>50 kb inversion clade</taxon>
        <taxon>NPAAA clade</taxon>
        <taxon>indigoferoid/millettioid clade</taxon>
        <taxon>Phaseoleae</taxon>
        <taxon>Mucuna</taxon>
    </lineage>
</organism>
<sequence>MSTRRLLGDYFKCCVILSKNQDKVLLCKLMLICNGQHIMTQIRPLGPLQEVLPQAIWCFKIHVLDKETTHCILILYRSMISFHGSLLTFLGKSHINPMHLHYDS</sequence>
<dbReference type="Proteomes" id="UP000257109">
    <property type="component" value="Unassembled WGS sequence"/>
</dbReference>
<dbReference type="AlphaFoldDB" id="A0A371I1H8"/>